<dbReference type="OrthoDB" id="31990at74201"/>
<sequence>MSSLSRKSRFISVEVTLKTNHGCDAFVAWFEAQGHFVHRLASKTHRWHVYFDPTPCSDANLTILRLCETISHAPPHVMKEWAEAEVREFFAGYEVGDARPFYVEHFALEALTAVADLKAGIGIAFYPAELTDERGISARIL</sequence>
<dbReference type="Proteomes" id="UP000306196">
    <property type="component" value="Unassembled WGS sequence"/>
</dbReference>
<dbReference type="EMBL" id="VAUV01000012">
    <property type="protein sequence ID" value="TLD69592.1"/>
    <property type="molecule type" value="Genomic_DNA"/>
</dbReference>
<organism evidence="1 2">
    <name type="scientific">Phragmitibacter flavus</name>
    <dbReference type="NCBI Taxonomy" id="2576071"/>
    <lineage>
        <taxon>Bacteria</taxon>
        <taxon>Pseudomonadati</taxon>
        <taxon>Verrucomicrobiota</taxon>
        <taxon>Verrucomicrobiia</taxon>
        <taxon>Verrucomicrobiales</taxon>
        <taxon>Verrucomicrobiaceae</taxon>
        <taxon>Phragmitibacter</taxon>
    </lineage>
</organism>
<reference evidence="1 2" key="1">
    <citation type="submission" date="2019-05" db="EMBL/GenBank/DDBJ databases">
        <title>Verrucobacter flavum gen. nov., sp. nov. a new member of the family Verrucomicrobiaceae.</title>
        <authorList>
            <person name="Szuroczki S."/>
            <person name="Abbaszade G."/>
            <person name="Szabo A."/>
            <person name="Felfoldi T."/>
            <person name="Schumann P."/>
            <person name="Boka K."/>
            <person name="Keki Z."/>
            <person name="Toumi M."/>
            <person name="Toth E."/>
        </authorList>
    </citation>
    <scope>NUCLEOTIDE SEQUENCE [LARGE SCALE GENOMIC DNA]</scope>
    <source>
        <strain evidence="1 2">MG-N-17</strain>
    </source>
</reference>
<keyword evidence="2" id="KW-1185">Reference proteome</keyword>
<comment type="caution">
    <text evidence="1">The sequence shown here is derived from an EMBL/GenBank/DDBJ whole genome shotgun (WGS) entry which is preliminary data.</text>
</comment>
<gene>
    <name evidence="1" type="ORF">FEM03_16675</name>
</gene>
<protein>
    <submittedName>
        <fullName evidence="1">Uncharacterized protein</fullName>
    </submittedName>
</protein>
<evidence type="ECO:0000313" key="1">
    <source>
        <dbReference type="EMBL" id="TLD69592.1"/>
    </source>
</evidence>
<dbReference type="RefSeq" id="WP_138087420.1">
    <property type="nucleotide sequence ID" value="NZ_VAUV01000012.1"/>
</dbReference>
<evidence type="ECO:0000313" key="2">
    <source>
        <dbReference type="Proteomes" id="UP000306196"/>
    </source>
</evidence>
<proteinExistence type="predicted"/>
<dbReference type="AlphaFoldDB" id="A0A5R8KBA4"/>
<name>A0A5R8KBA4_9BACT</name>
<accession>A0A5R8KBA4</accession>